<dbReference type="Proteomes" id="UP000887568">
    <property type="component" value="Unplaced"/>
</dbReference>
<keyword evidence="5" id="KW-0808">Transferase</keyword>
<dbReference type="InterPro" id="IPR017441">
    <property type="entry name" value="Protein_kinase_ATP_BS"/>
</dbReference>
<dbReference type="InterPro" id="IPR011009">
    <property type="entry name" value="Kinase-like_dom_sf"/>
</dbReference>
<feature type="compositionally biased region" description="Polar residues" evidence="12">
    <location>
        <begin position="486"/>
        <end position="505"/>
    </location>
</feature>
<dbReference type="AlphaFoldDB" id="A0A914A6G6"/>
<protein>
    <recommendedName>
        <fullName evidence="2">non-specific serine/threonine protein kinase</fullName>
        <ecNumber evidence="2">2.7.11.1</ecNumber>
    </recommendedName>
</protein>
<keyword evidence="7" id="KW-0418">Kinase</keyword>
<evidence type="ECO:0000256" key="7">
    <source>
        <dbReference type="ARBA" id="ARBA00022777"/>
    </source>
</evidence>
<dbReference type="PANTHER" id="PTHR24346">
    <property type="entry name" value="MAP/MICROTUBULE AFFINITY-REGULATING KINASE"/>
    <property type="match status" value="1"/>
</dbReference>
<feature type="compositionally biased region" description="Basic residues" evidence="12">
    <location>
        <begin position="711"/>
        <end position="720"/>
    </location>
</feature>
<keyword evidence="15" id="KW-1185">Reference proteome</keyword>
<evidence type="ECO:0000256" key="12">
    <source>
        <dbReference type="SAM" id="MobiDB-lite"/>
    </source>
</evidence>
<keyword evidence="6 11" id="KW-0547">Nucleotide-binding</keyword>
<dbReference type="Gene3D" id="1.10.510.10">
    <property type="entry name" value="Transferase(Phosphotransferase) domain 1"/>
    <property type="match status" value="1"/>
</dbReference>
<dbReference type="InterPro" id="IPR008271">
    <property type="entry name" value="Ser/Thr_kinase_AS"/>
</dbReference>
<keyword evidence="8 11" id="KW-0067">ATP-binding</keyword>
<dbReference type="GO" id="GO:0005524">
    <property type="term" value="F:ATP binding"/>
    <property type="evidence" value="ECO:0007669"/>
    <property type="project" value="UniProtKB-UniRule"/>
</dbReference>
<dbReference type="PROSITE" id="PS00108">
    <property type="entry name" value="PROTEIN_KINASE_ST"/>
    <property type="match status" value="1"/>
</dbReference>
<keyword evidence="3" id="KW-0963">Cytoplasm</keyword>
<feature type="compositionally biased region" description="Basic and acidic residues" evidence="12">
    <location>
        <begin position="667"/>
        <end position="681"/>
    </location>
</feature>
<comment type="subcellular location">
    <subcellularLocation>
        <location evidence="1">Cytoplasm</location>
    </subcellularLocation>
</comment>
<evidence type="ECO:0000256" key="9">
    <source>
        <dbReference type="ARBA" id="ARBA00047899"/>
    </source>
</evidence>
<keyword evidence="4" id="KW-0723">Serine/threonine-protein kinase</keyword>
<dbReference type="GO" id="GO:0005737">
    <property type="term" value="C:cytoplasm"/>
    <property type="evidence" value="ECO:0007669"/>
    <property type="project" value="UniProtKB-SubCell"/>
</dbReference>
<dbReference type="GO" id="GO:0004674">
    <property type="term" value="F:protein serine/threonine kinase activity"/>
    <property type="evidence" value="ECO:0007669"/>
    <property type="project" value="UniProtKB-KW"/>
</dbReference>
<comment type="catalytic activity">
    <reaction evidence="10">
        <text>L-seryl-[protein] + ATP = O-phospho-L-seryl-[protein] + ADP + H(+)</text>
        <dbReference type="Rhea" id="RHEA:17989"/>
        <dbReference type="Rhea" id="RHEA-COMP:9863"/>
        <dbReference type="Rhea" id="RHEA-COMP:11604"/>
        <dbReference type="ChEBI" id="CHEBI:15378"/>
        <dbReference type="ChEBI" id="CHEBI:29999"/>
        <dbReference type="ChEBI" id="CHEBI:30616"/>
        <dbReference type="ChEBI" id="CHEBI:83421"/>
        <dbReference type="ChEBI" id="CHEBI:456216"/>
        <dbReference type="EC" id="2.7.11.1"/>
    </reaction>
</comment>
<evidence type="ECO:0000259" key="13">
    <source>
        <dbReference type="PROSITE" id="PS50011"/>
    </source>
</evidence>
<feature type="region of interest" description="Disordered" evidence="12">
    <location>
        <begin position="453"/>
        <end position="519"/>
    </location>
</feature>
<evidence type="ECO:0000256" key="11">
    <source>
        <dbReference type="PROSITE-ProRule" id="PRU10141"/>
    </source>
</evidence>
<accession>A0A914A6G6</accession>
<evidence type="ECO:0000256" key="2">
    <source>
        <dbReference type="ARBA" id="ARBA00012513"/>
    </source>
</evidence>
<dbReference type="GO" id="GO:0035556">
    <property type="term" value="P:intracellular signal transduction"/>
    <property type="evidence" value="ECO:0007669"/>
    <property type="project" value="TreeGrafter"/>
</dbReference>
<dbReference type="Pfam" id="PF00069">
    <property type="entry name" value="Pkinase"/>
    <property type="match status" value="1"/>
</dbReference>
<evidence type="ECO:0000256" key="8">
    <source>
        <dbReference type="ARBA" id="ARBA00022840"/>
    </source>
</evidence>
<dbReference type="InterPro" id="IPR000719">
    <property type="entry name" value="Prot_kinase_dom"/>
</dbReference>
<reference evidence="14" key="1">
    <citation type="submission" date="2022-11" db="UniProtKB">
        <authorList>
            <consortium name="EnsemblMetazoa"/>
        </authorList>
    </citation>
    <scope>IDENTIFICATION</scope>
</reference>
<evidence type="ECO:0000313" key="14">
    <source>
        <dbReference type="EnsemblMetazoa" id="XP_038059457.1"/>
    </source>
</evidence>
<evidence type="ECO:0000256" key="5">
    <source>
        <dbReference type="ARBA" id="ARBA00022679"/>
    </source>
</evidence>
<name>A0A914A6G6_PATMI</name>
<sequence length="867" mass="97711">MPPPSETLVQLPHMSHVHPGLRYLYERAESGVLPTITTKTALSRSTQEKTARYPHVKRVGPYLLGKTVGEGSFAKVKEALHNVVGEKVAVKIIDKKVVREDPYLRKNMRREASLLQSLRHHPNIITLYEVMETDNNFYMILELCTGGALLDRICSEKCLLEKEARRYVRQIVSAVDHMHQAGILHRDLKVENLLLDGNDNIKIIDFGLSNLVGNGQVRAEFRATQCGSPAYAAPEIIANKRYGAKVDVWSIGVNTFAMLAGCLPFTVEPFNIKLLLKKINSREMAEIPTHLSNDCKDFIRRLLHPDPRMRYSVIDTMNHRWLAEDRGALHRPRTASPPPSGRVSRMELETDILEYIWSNMGYNINHVTNSVISKRADEYSAIYYLLLRKRDRQHRKMLKKLEAVDEGAGRDAKDSGISGPKLYDEATAMELAGRKNGSLHFKMALLLEQETEEGALKDQSSTKGQPDEETNQNDLKSSDEPMITEKNLTSSPEKNKESTVTSSKEGINPTHALHRQSRNTTHYNMEQKRSNFQSNMDALKLTNTRSKTTEKIQDDWRDASKKVTTNTSDMHVNSRTAGNGRRFSTAHTVNLTFKQSDTPSENFAGHFNYRSGESGNRKRLVLAPTRITKYAPISKVVTIPTWRQADSIDSVNLNHFMDGLHISPRNENSRGKDKDQPDEGGIRTSTQTHKDAKNTRNTRQPMPKDCEILSKRRQLKISKRKSIDNPSLSPRRPTKTRKRTSSDTKLVARLPGRPKTPVASESKAQTKRQGALTDPKRRESQDKNRGCKRKKSITKKASTPSDSDGGYVKCEEDPEGRDDSQPAPPTQAELKAASPLMKKALEKTPLPKARLTNKRIVCNAVTAETLV</sequence>
<evidence type="ECO:0000256" key="3">
    <source>
        <dbReference type="ARBA" id="ARBA00022490"/>
    </source>
</evidence>
<feature type="region of interest" description="Disordered" evidence="12">
    <location>
        <begin position="659"/>
        <end position="829"/>
    </location>
</feature>
<evidence type="ECO:0000256" key="1">
    <source>
        <dbReference type="ARBA" id="ARBA00004496"/>
    </source>
</evidence>
<dbReference type="PROSITE" id="PS00107">
    <property type="entry name" value="PROTEIN_KINASE_ATP"/>
    <property type="match status" value="1"/>
</dbReference>
<dbReference type="PROSITE" id="PS50011">
    <property type="entry name" value="PROTEIN_KINASE_DOM"/>
    <property type="match status" value="1"/>
</dbReference>
<dbReference type="EnsemblMetazoa" id="XM_038203529.1">
    <property type="protein sequence ID" value="XP_038059457.1"/>
    <property type="gene ID" value="LOC119730554"/>
</dbReference>
<dbReference type="RefSeq" id="XP_038059457.1">
    <property type="nucleotide sequence ID" value="XM_038203529.1"/>
</dbReference>
<dbReference type="SUPFAM" id="SSF56112">
    <property type="entry name" value="Protein kinase-like (PK-like)"/>
    <property type="match status" value="1"/>
</dbReference>
<dbReference type="FunFam" id="3.30.200.20:FF:000003">
    <property type="entry name" value="Non-specific serine/threonine protein kinase"/>
    <property type="match status" value="1"/>
</dbReference>
<dbReference type="FunFam" id="1.10.510.10:FF:001222">
    <property type="entry name" value="Serine/threonine-protein kinase ppk25"/>
    <property type="match status" value="1"/>
</dbReference>
<evidence type="ECO:0000313" key="15">
    <source>
        <dbReference type="Proteomes" id="UP000887568"/>
    </source>
</evidence>
<dbReference type="GeneID" id="119730554"/>
<dbReference type="EC" id="2.7.11.1" evidence="2"/>
<evidence type="ECO:0000256" key="6">
    <source>
        <dbReference type="ARBA" id="ARBA00022741"/>
    </source>
</evidence>
<dbReference type="CDD" id="cd14003">
    <property type="entry name" value="STKc_AMPK-like"/>
    <property type="match status" value="1"/>
</dbReference>
<dbReference type="SMART" id="SM00220">
    <property type="entry name" value="S_TKc"/>
    <property type="match status" value="1"/>
</dbReference>
<feature type="compositionally biased region" description="Basic and acidic residues" evidence="12">
    <location>
        <begin position="774"/>
        <end position="785"/>
    </location>
</feature>
<dbReference type="OrthoDB" id="193931at2759"/>
<feature type="domain" description="Protein kinase" evidence="13">
    <location>
        <begin position="62"/>
        <end position="322"/>
    </location>
</feature>
<comment type="catalytic activity">
    <reaction evidence="9">
        <text>L-threonyl-[protein] + ATP = O-phospho-L-threonyl-[protein] + ADP + H(+)</text>
        <dbReference type="Rhea" id="RHEA:46608"/>
        <dbReference type="Rhea" id="RHEA-COMP:11060"/>
        <dbReference type="Rhea" id="RHEA-COMP:11605"/>
        <dbReference type="ChEBI" id="CHEBI:15378"/>
        <dbReference type="ChEBI" id="CHEBI:30013"/>
        <dbReference type="ChEBI" id="CHEBI:30616"/>
        <dbReference type="ChEBI" id="CHEBI:61977"/>
        <dbReference type="ChEBI" id="CHEBI:456216"/>
        <dbReference type="EC" id="2.7.11.1"/>
    </reaction>
</comment>
<dbReference type="PANTHER" id="PTHR24346:SF79">
    <property type="entry name" value="PROTEIN KINASE DOMAIN-CONTAINING PROTEIN"/>
    <property type="match status" value="1"/>
</dbReference>
<dbReference type="OMA" id="PYLRKNM"/>
<organism evidence="14 15">
    <name type="scientific">Patiria miniata</name>
    <name type="common">Bat star</name>
    <name type="synonym">Asterina miniata</name>
    <dbReference type="NCBI Taxonomy" id="46514"/>
    <lineage>
        <taxon>Eukaryota</taxon>
        <taxon>Metazoa</taxon>
        <taxon>Echinodermata</taxon>
        <taxon>Eleutherozoa</taxon>
        <taxon>Asterozoa</taxon>
        <taxon>Asteroidea</taxon>
        <taxon>Valvatacea</taxon>
        <taxon>Valvatida</taxon>
        <taxon>Asterinidae</taxon>
        <taxon>Patiria</taxon>
    </lineage>
</organism>
<feature type="binding site" evidence="11">
    <location>
        <position position="91"/>
    </location>
    <ligand>
        <name>ATP</name>
        <dbReference type="ChEBI" id="CHEBI:30616"/>
    </ligand>
</feature>
<evidence type="ECO:0000256" key="4">
    <source>
        <dbReference type="ARBA" id="ARBA00022527"/>
    </source>
</evidence>
<proteinExistence type="predicted"/>
<evidence type="ECO:0000256" key="10">
    <source>
        <dbReference type="ARBA" id="ARBA00048679"/>
    </source>
</evidence>